<dbReference type="AlphaFoldDB" id="A0AAW1JFD9"/>
<accession>A0AAW1JFD9</accession>
<dbReference type="Proteomes" id="UP001458880">
    <property type="component" value="Unassembled WGS sequence"/>
</dbReference>
<gene>
    <name evidence="1" type="ORF">QE152_g30327</name>
</gene>
<sequence>MKSLNVKDAIHTCAQAWNELKDTTLQKSWKKICPSLYQDQDIPEANESDTADLVTVMQSLQRDIQPADVEERLAEDNVAAVSLEEMADDQIIALVLEQAGNEEDAEEEEDEKEKETISHFAAKDAFESALQYLEQQSTAISVDILRVKVKKWCDAAAMSRFKKL</sequence>
<evidence type="ECO:0008006" key="3">
    <source>
        <dbReference type="Google" id="ProtNLM"/>
    </source>
</evidence>
<dbReference type="EMBL" id="JASPKY010000406">
    <property type="protein sequence ID" value="KAK9701825.1"/>
    <property type="molecule type" value="Genomic_DNA"/>
</dbReference>
<proteinExistence type="predicted"/>
<keyword evidence="2" id="KW-1185">Reference proteome</keyword>
<evidence type="ECO:0000313" key="1">
    <source>
        <dbReference type="EMBL" id="KAK9701825.1"/>
    </source>
</evidence>
<evidence type="ECO:0000313" key="2">
    <source>
        <dbReference type="Proteomes" id="UP001458880"/>
    </source>
</evidence>
<comment type="caution">
    <text evidence="1">The sequence shown here is derived from an EMBL/GenBank/DDBJ whole genome shotgun (WGS) entry which is preliminary data.</text>
</comment>
<organism evidence="1 2">
    <name type="scientific">Popillia japonica</name>
    <name type="common">Japanese beetle</name>
    <dbReference type="NCBI Taxonomy" id="7064"/>
    <lineage>
        <taxon>Eukaryota</taxon>
        <taxon>Metazoa</taxon>
        <taxon>Ecdysozoa</taxon>
        <taxon>Arthropoda</taxon>
        <taxon>Hexapoda</taxon>
        <taxon>Insecta</taxon>
        <taxon>Pterygota</taxon>
        <taxon>Neoptera</taxon>
        <taxon>Endopterygota</taxon>
        <taxon>Coleoptera</taxon>
        <taxon>Polyphaga</taxon>
        <taxon>Scarabaeiformia</taxon>
        <taxon>Scarabaeidae</taxon>
        <taxon>Rutelinae</taxon>
        <taxon>Popillia</taxon>
    </lineage>
</organism>
<reference evidence="1 2" key="1">
    <citation type="journal article" date="2024" name="BMC Genomics">
        <title>De novo assembly and annotation of Popillia japonica's genome with initial clues to its potential as an invasive pest.</title>
        <authorList>
            <person name="Cucini C."/>
            <person name="Boschi S."/>
            <person name="Funari R."/>
            <person name="Cardaioli E."/>
            <person name="Iannotti N."/>
            <person name="Marturano G."/>
            <person name="Paoli F."/>
            <person name="Bruttini M."/>
            <person name="Carapelli A."/>
            <person name="Frati F."/>
            <person name="Nardi F."/>
        </authorList>
    </citation>
    <scope>NUCLEOTIDE SEQUENCE [LARGE SCALE GENOMIC DNA]</scope>
    <source>
        <strain evidence="1">DMR45628</strain>
    </source>
</reference>
<protein>
    <recommendedName>
        <fullName evidence="3">DDE-1 domain-containing protein</fullName>
    </recommendedName>
</protein>
<name>A0AAW1JFD9_POPJA</name>